<evidence type="ECO:0000313" key="1">
    <source>
        <dbReference type="EMBL" id="MXQ99632.1"/>
    </source>
</evidence>
<proteinExistence type="predicted"/>
<dbReference type="AlphaFoldDB" id="A0A6B0SB09"/>
<dbReference type="Proteomes" id="UP000322234">
    <property type="component" value="Unassembled WGS sequence"/>
</dbReference>
<gene>
    <name evidence="1" type="ORF">E5288_WYG018213</name>
</gene>
<organism evidence="1 2">
    <name type="scientific">Bos mutus</name>
    <name type="common">wild yak</name>
    <dbReference type="NCBI Taxonomy" id="72004"/>
    <lineage>
        <taxon>Eukaryota</taxon>
        <taxon>Metazoa</taxon>
        <taxon>Chordata</taxon>
        <taxon>Craniata</taxon>
        <taxon>Vertebrata</taxon>
        <taxon>Euteleostomi</taxon>
        <taxon>Mammalia</taxon>
        <taxon>Eutheria</taxon>
        <taxon>Laurasiatheria</taxon>
        <taxon>Artiodactyla</taxon>
        <taxon>Ruminantia</taxon>
        <taxon>Pecora</taxon>
        <taxon>Bovidae</taxon>
        <taxon>Bovinae</taxon>
        <taxon>Bos</taxon>
    </lineage>
</organism>
<comment type="caution">
    <text evidence="1">The sequence shown here is derived from an EMBL/GenBank/DDBJ whole genome shotgun (WGS) entry which is preliminary data.</text>
</comment>
<protein>
    <submittedName>
        <fullName evidence="1">Uncharacterized protein</fullName>
    </submittedName>
</protein>
<name>A0A6B0SB09_9CETA</name>
<reference evidence="1" key="1">
    <citation type="submission" date="2019-10" db="EMBL/GenBank/DDBJ databases">
        <title>The sequence and de novo assembly of the wild yak genome.</title>
        <authorList>
            <person name="Liu Y."/>
        </authorList>
    </citation>
    <scope>NUCLEOTIDE SEQUENCE [LARGE SCALE GENOMIC DNA]</scope>
    <source>
        <strain evidence="1">WY2019</strain>
    </source>
</reference>
<accession>A0A6B0SB09</accession>
<evidence type="ECO:0000313" key="2">
    <source>
        <dbReference type="Proteomes" id="UP000322234"/>
    </source>
</evidence>
<dbReference type="EMBL" id="VBQZ03000611">
    <property type="protein sequence ID" value="MXQ99632.1"/>
    <property type="molecule type" value="Genomic_DNA"/>
</dbReference>
<keyword evidence="2" id="KW-1185">Reference proteome</keyword>
<sequence length="107" mass="12429">MQENPASSVDEKSTWNMMWILRLSVNQINKGKSKATSVNDFYCIRLTPVEFDRIHYPLPLPYQGKPDPVVLQGIIRSLKEELSCLRGLDGQDTRDGRETEIWHLREQ</sequence>